<comment type="caution">
    <text evidence="1">The sequence shown here is derived from an EMBL/GenBank/DDBJ whole genome shotgun (WGS) entry which is preliminary data.</text>
</comment>
<proteinExistence type="predicted"/>
<reference evidence="1" key="1">
    <citation type="journal article" date="2023" name="Mol. Phylogenet. Evol.">
        <title>Genome-scale phylogeny and comparative genomics of the fungal order Sordariales.</title>
        <authorList>
            <person name="Hensen N."/>
            <person name="Bonometti L."/>
            <person name="Westerberg I."/>
            <person name="Brannstrom I.O."/>
            <person name="Guillou S."/>
            <person name="Cros-Aarteil S."/>
            <person name="Calhoun S."/>
            <person name="Haridas S."/>
            <person name="Kuo A."/>
            <person name="Mondo S."/>
            <person name="Pangilinan J."/>
            <person name="Riley R."/>
            <person name="LaButti K."/>
            <person name="Andreopoulos B."/>
            <person name="Lipzen A."/>
            <person name="Chen C."/>
            <person name="Yan M."/>
            <person name="Daum C."/>
            <person name="Ng V."/>
            <person name="Clum A."/>
            <person name="Steindorff A."/>
            <person name="Ohm R.A."/>
            <person name="Martin F."/>
            <person name="Silar P."/>
            <person name="Natvig D.O."/>
            <person name="Lalanne C."/>
            <person name="Gautier V."/>
            <person name="Ament-Velasquez S.L."/>
            <person name="Kruys A."/>
            <person name="Hutchinson M.I."/>
            <person name="Powell A.J."/>
            <person name="Barry K."/>
            <person name="Miller A.N."/>
            <person name="Grigoriev I.V."/>
            <person name="Debuchy R."/>
            <person name="Gladieux P."/>
            <person name="Hiltunen Thoren M."/>
            <person name="Johannesson H."/>
        </authorList>
    </citation>
    <scope>NUCLEOTIDE SEQUENCE</scope>
    <source>
        <strain evidence="1">PSN293</strain>
    </source>
</reference>
<organism evidence="1 2">
    <name type="scientific">Rhypophila decipiens</name>
    <dbReference type="NCBI Taxonomy" id="261697"/>
    <lineage>
        <taxon>Eukaryota</taxon>
        <taxon>Fungi</taxon>
        <taxon>Dikarya</taxon>
        <taxon>Ascomycota</taxon>
        <taxon>Pezizomycotina</taxon>
        <taxon>Sordariomycetes</taxon>
        <taxon>Sordariomycetidae</taxon>
        <taxon>Sordariales</taxon>
        <taxon>Naviculisporaceae</taxon>
        <taxon>Rhypophila</taxon>
    </lineage>
</organism>
<protein>
    <recommendedName>
        <fullName evidence="3">F-box domain-containing protein</fullName>
    </recommendedName>
</protein>
<dbReference type="Proteomes" id="UP001301769">
    <property type="component" value="Unassembled WGS sequence"/>
</dbReference>
<evidence type="ECO:0000313" key="2">
    <source>
        <dbReference type="Proteomes" id="UP001301769"/>
    </source>
</evidence>
<keyword evidence="2" id="KW-1185">Reference proteome</keyword>
<accession>A0AAN6Y898</accession>
<evidence type="ECO:0000313" key="1">
    <source>
        <dbReference type="EMBL" id="KAK4213958.1"/>
    </source>
</evidence>
<sequence length="424" mass="47900">MASILFSLPNELLIQICKDLDETDTAALWSFAQASKDTYSLAKTHLFHTITFHLTTPKQLTQDVHSCEELLHRNGDDSFGHVRRVVVTGKPVGSVHPRNSRPCDESTWQIHSPPVRWDKNYERLHRVKSLGNPDNTASEVSVFQGAWFLNRSPVLDRDWEPLVNILEVAKYRAIEGFSQLRRLTLTLAAEPVDLPSKEYNDTDYPFSRPQLFKSVKVGSSKFPNVQFLNEEVRGTRTSSDGWRPRKGHLVELMANYALDPELAGSIFRTIWRSNARSRQAESRFSSSGSLERMLIRTWGDSNFWNHPLGNNLARYRQGSCRAYAVKVAPSGGGNNPSGGLVKRELQIGLKGMNDIRNLGSDPRSSELVPYFRNLWPVEEHGVLGSPRGYSSFPLELDATEAMESDVKLAIRKLEDPTVPRVDWA</sequence>
<dbReference type="AlphaFoldDB" id="A0AAN6Y898"/>
<gene>
    <name evidence="1" type="ORF">QBC37DRAFT_462861</name>
</gene>
<evidence type="ECO:0008006" key="3">
    <source>
        <dbReference type="Google" id="ProtNLM"/>
    </source>
</evidence>
<dbReference type="EMBL" id="MU858101">
    <property type="protein sequence ID" value="KAK4213958.1"/>
    <property type="molecule type" value="Genomic_DNA"/>
</dbReference>
<name>A0AAN6Y898_9PEZI</name>
<reference evidence="1" key="2">
    <citation type="submission" date="2023-05" db="EMBL/GenBank/DDBJ databases">
        <authorList>
            <consortium name="Lawrence Berkeley National Laboratory"/>
            <person name="Steindorff A."/>
            <person name="Hensen N."/>
            <person name="Bonometti L."/>
            <person name="Westerberg I."/>
            <person name="Brannstrom I.O."/>
            <person name="Guillou S."/>
            <person name="Cros-Aarteil S."/>
            <person name="Calhoun S."/>
            <person name="Haridas S."/>
            <person name="Kuo A."/>
            <person name="Mondo S."/>
            <person name="Pangilinan J."/>
            <person name="Riley R."/>
            <person name="Labutti K."/>
            <person name="Andreopoulos B."/>
            <person name="Lipzen A."/>
            <person name="Chen C."/>
            <person name="Yanf M."/>
            <person name="Daum C."/>
            <person name="Ng V."/>
            <person name="Clum A."/>
            <person name="Ohm R."/>
            <person name="Martin F."/>
            <person name="Silar P."/>
            <person name="Natvig D."/>
            <person name="Lalanne C."/>
            <person name="Gautier V."/>
            <person name="Ament-Velasquez S.L."/>
            <person name="Kruys A."/>
            <person name="Hutchinson M.I."/>
            <person name="Powell A.J."/>
            <person name="Barry K."/>
            <person name="Miller A.N."/>
            <person name="Grigoriev I.V."/>
            <person name="Debuchy R."/>
            <person name="Gladieux P."/>
            <person name="Thoren M.H."/>
            <person name="Johannesson H."/>
        </authorList>
    </citation>
    <scope>NUCLEOTIDE SEQUENCE</scope>
    <source>
        <strain evidence="1">PSN293</strain>
    </source>
</reference>